<sequence>MKTIRRYAMRCTILGILTIAGVFGISLWNKADFCRGWATHYEQCALDLRNEQLLAIAEKRLNDANAFENSALTMSVIAKKYNRVANNPLLAYPSKPLVTDAELNAERIATDN</sequence>
<accession>A0A5C5XDT4</accession>
<gene>
    <name evidence="1" type="ORF">Pan54_09990</name>
</gene>
<dbReference type="Proteomes" id="UP000316095">
    <property type="component" value="Unassembled WGS sequence"/>
</dbReference>
<dbReference type="OrthoDB" id="9848793at2"/>
<organism evidence="1 2">
    <name type="scientific">Rubinisphaera italica</name>
    <dbReference type="NCBI Taxonomy" id="2527969"/>
    <lineage>
        <taxon>Bacteria</taxon>
        <taxon>Pseudomonadati</taxon>
        <taxon>Planctomycetota</taxon>
        <taxon>Planctomycetia</taxon>
        <taxon>Planctomycetales</taxon>
        <taxon>Planctomycetaceae</taxon>
        <taxon>Rubinisphaera</taxon>
    </lineage>
</organism>
<keyword evidence="2" id="KW-1185">Reference proteome</keyword>
<name>A0A5C5XDT4_9PLAN</name>
<evidence type="ECO:0000313" key="1">
    <source>
        <dbReference type="EMBL" id="TWT60285.1"/>
    </source>
</evidence>
<dbReference type="EMBL" id="SJPG01000001">
    <property type="protein sequence ID" value="TWT60285.1"/>
    <property type="molecule type" value="Genomic_DNA"/>
</dbReference>
<comment type="caution">
    <text evidence="1">The sequence shown here is derived from an EMBL/GenBank/DDBJ whole genome shotgun (WGS) entry which is preliminary data.</text>
</comment>
<dbReference type="RefSeq" id="WP_146502433.1">
    <property type="nucleotide sequence ID" value="NZ_SJPG01000001.1"/>
</dbReference>
<protein>
    <recommendedName>
        <fullName evidence="3">LemA family protein</fullName>
    </recommendedName>
</protein>
<reference evidence="1 2" key="1">
    <citation type="submission" date="2019-02" db="EMBL/GenBank/DDBJ databases">
        <title>Deep-cultivation of Planctomycetes and their phenomic and genomic characterization uncovers novel biology.</title>
        <authorList>
            <person name="Wiegand S."/>
            <person name="Jogler M."/>
            <person name="Boedeker C."/>
            <person name="Pinto D."/>
            <person name="Vollmers J."/>
            <person name="Rivas-Marin E."/>
            <person name="Kohn T."/>
            <person name="Peeters S.H."/>
            <person name="Heuer A."/>
            <person name="Rast P."/>
            <person name="Oberbeckmann S."/>
            <person name="Bunk B."/>
            <person name="Jeske O."/>
            <person name="Meyerdierks A."/>
            <person name="Storesund J.E."/>
            <person name="Kallscheuer N."/>
            <person name="Luecker S."/>
            <person name="Lage O.M."/>
            <person name="Pohl T."/>
            <person name="Merkel B.J."/>
            <person name="Hornburger P."/>
            <person name="Mueller R.-W."/>
            <person name="Bruemmer F."/>
            <person name="Labrenz M."/>
            <person name="Spormann A.M."/>
            <person name="Op Den Camp H."/>
            <person name="Overmann J."/>
            <person name="Amann R."/>
            <person name="Jetten M.S.M."/>
            <person name="Mascher T."/>
            <person name="Medema M.H."/>
            <person name="Devos D.P."/>
            <person name="Kaster A.-K."/>
            <person name="Ovreas L."/>
            <person name="Rohde M."/>
            <person name="Galperin M.Y."/>
            <person name="Jogler C."/>
        </authorList>
    </citation>
    <scope>NUCLEOTIDE SEQUENCE [LARGE SCALE GENOMIC DNA]</scope>
    <source>
        <strain evidence="1 2">Pan54</strain>
    </source>
</reference>
<evidence type="ECO:0000313" key="2">
    <source>
        <dbReference type="Proteomes" id="UP000316095"/>
    </source>
</evidence>
<proteinExistence type="predicted"/>
<dbReference type="AlphaFoldDB" id="A0A5C5XDT4"/>
<evidence type="ECO:0008006" key="3">
    <source>
        <dbReference type="Google" id="ProtNLM"/>
    </source>
</evidence>